<name>A0A9W9UQI9_PENBR</name>
<organism evidence="1 2">
    <name type="scientific">Penicillium brevicompactum</name>
    <dbReference type="NCBI Taxonomy" id="5074"/>
    <lineage>
        <taxon>Eukaryota</taxon>
        <taxon>Fungi</taxon>
        <taxon>Dikarya</taxon>
        <taxon>Ascomycota</taxon>
        <taxon>Pezizomycotina</taxon>
        <taxon>Eurotiomycetes</taxon>
        <taxon>Eurotiomycetidae</taxon>
        <taxon>Eurotiales</taxon>
        <taxon>Aspergillaceae</taxon>
        <taxon>Penicillium</taxon>
    </lineage>
</organism>
<dbReference type="AlphaFoldDB" id="A0A9W9UQI9"/>
<keyword evidence="2" id="KW-1185">Reference proteome</keyword>
<comment type="caution">
    <text evidence="1">The sequence shown here is derived from an EMBL/GenBank/DDBJ whole genome shotgun (WGS) entry which is preliminary data.</text>
</comment>
<dbReference type="Proteomes" id="UP001148299">
    <property type="component" value="Unassembled WGS sequence"/>
</dbReference>
<protein>
    <submittedName>
        <fullName evidence="1">Uncharacterized protein</fullName>
    </submittedName>
</protein>
<proteinExistence type="predicted"/>
<evidence type="ECO:0000313" key="2">
    <source>
        <dbReference type="Proteomes" id="UP001148299"/>
    </source>
</evidence>
<evidence type="ECO:0000313" key="1">
    <source>
        <dbReference type="EMBL" id="KAJ5353843.1"/>
    </source>
</evidence>
<reference evidence="1" key="2">
    <citation type="journal article" date="2023" name="IMA Fungus">
        <title>Comparative genomic study of the Penicillium genus elucidates a diverse pangenome and 15 lateral gene transfer events.</title>
        <authorList>
            <person name="Petersen C."/>
            <person name="Sorensen T."/>
            <person name="Nielsen M.R."/>
            <person name="Sondergaard T.E."/>
            <person name="Sorensen J.L."/>
            <person name="Fitzpatrick D.A."/>
            <person name="Frisvad J.C."/>
            <person name="Nielsen K.L."/>
        </authorList>
    </citation>
    <scope>NUCLEOTIDE SEQUENCE</scope>
    <source>
        <strain evidence="1">IBT 35675</strain>
    </source>
</reference>
<reference evidence="1" key="1">
    <citation type="submission" date="2022-12" db="EMBL/GenBank/DDBJ databases">
        <authorList>
            <person name="Petersen C."/>
        </authorList>
    </citation>
    <scope>NUCLEOTIDE SEQUENCE</scope>
    <source>
        <strain evidence="1">IBT 35675</strain>
    </source>
</reference>
<dbReference type="EMBL" id="JAPZBR010000005">
    <property type="protein sequence ID" value="KAJ5353843.1"/>
    <property type="molecule type" value="Genomic_DNA"/>
</dbReference>
<accession>A0A9W9UQI9</accession>
<gene>
    <name evidence="1" type="ORF">N7541_006407</name>
</gene>
<sequence>MTLENMPRWRVIHRRVFSNAISATGTRRVQIVRRSPGNTAPSLWIGAIPLAVEPVNQNDTTVINDMEFATVEDRDPELDREPLLLRRYHCCIECPQWPSIARTAIWDHPNAIISLLATFAQ</sequence>